<dbReference type="RefSeq" id="WP_120333635.1">
    <property type="nucleotide sequence ID" value="NZ_CP070350.1"/>
</dbReference>
<evidence type="ECO:0000313" key="1">
    <source>
        <dbReference type="EMBL" id="RKF39162.1"/>
    </source>
</evidence>
<comment type="caution">
    <text evidence="1">The sequence shown here is derived from an EMBL/GenBank/DDBJ whole genome shotgun (WGS) entry which is preliminary data.</text>
</comment>
<accession>A0A420G1X8</accession>
<dbReference type="AlphaFoldDB" id="A0A420G1X8"/>
<protein>
    <recommendedName>
        <fullName evidence="3">Lipocalin-like domain-containing protein</fullName>
    </recommendedName>
</protein>
<keyword evidence="2" id="KW-1185">Reference proteome</keyword>
<dbReference type="Proteomes" id="UP000286402">
    <property type="component" value="Unassembled WGS sequence"/>
</dbReference>
<evidence type="ECO:0000313" key="2">
    <source>
        <dbReference type="Proteomes" id="UP000286402"/>
    </source>
</evidence>
<dbReference type="PROSITE" id="PS51257">
    <property type="entry name" value="PROKAR_LIPOPROTEIN"/>
    <property type="match status" value="1"/>
</dbReference>
<sequence>MKSKFVFLAFLSFVFLSFSCKKEESELDKISGLWYVRIIAEQQVNEKGVLAFKSYLEYKPNDNGNYATFNFHGNQVTVEERRNNLAINKTDYTYAIDGNNLVLSGSSTSEVYKMSYLGIKNSLVLDKSEVDKNNIPFNLKKVLVRVLPKPDKIDEEIGSEPNQGTPTGGE</sequence>
<proteinExistence type="predicted"/>
<dbReference type="EMBL" id="MCAQ01000005">
    <property type="protein sequence ID" value="RKF39162.1"/>
    <property type="molecule type" value="Genomic_DNA"/>
</dbReference>
<name>A0A420G1X8_9SPHI</name>
<organism evidence="1 2">
    <name type="scientific">Sphingobacterium siyangense</name>
    <dbReference type="NCBI Taxonomy" id="459529"/>
    <lineage>
        <taxon>Bacteria</taxon>
        <taxon>Pseudomonadati</taxon>
        <taxon>Bacteroidota</taxon>
        <taxon>Sphingobacteriia</taxon>
        <taxon>Sphingobacteriales</taxon>
        <taxon>Sphingobacteriaceae</taxon>
        <taxon>Sphingobacterium</taxon>
    </lineage>
</organism>
<evidence type="ECO:0008006" key="3">
    <source>
        <dbReference type="Google" id="ProtNLM"/>
    </source>
</evidence>
<reference evidence="1 2" key="1">
    <citation type="submission" date="2016-07" db="EMBL/GenBank/DDBJ databases">
        <title>Genome analysis of Sphingobacterium siyangense T12B17.</title>
        <authorList>
            <person name="Xu D."/>
            <person name="Su Y."/>
            <person name="Zheng S."/>
        </authorList>
    </citation>
    <scope>NUCLEOTIDE SEQUENCE [LARGE SCALE GENOMIC DNA]</scope>
    <source>
        <strain evidence="1 2">T12B17</strain>
    </source>
</reference>
<gene>
    <name evidence="1" type="ORF">BCY89_25750</name>
</gene>